<gene>
    <name evidence="4" type="ORF">HZF10_12670</name>
</gene>
<dbReference type="Pfam" id="PF18962">
    <property type="entry name" value="Por_Secre_tail"/>
    <property type="match status" value="1"/>
</dbReference>
<dbReference type="InterPro" id="IPR036116">
    <property type="entry name" value="FN3_sf"/>
</dbReference>
<protein>
    <submittedName>
        <fullName evidence="4">T9SS type A sorting domain-containing protein</fullName>
    </submittedName>
</protein>
<feature type="signal peptide" evidence="2">
    <location>
        <begin position="1"/>
        <end position="19"/>
    </location>
</feature>
<evidence type="ECO:0000259" key="3">
    <source>
        <dbReference type="Pfam" id="PF18962"/>
    </source>
</evidence>
<dbReference type="InterPro" id="IPR013783">
    <property type="entry name" value="Ig-like_fold"/>
</dbReference>
<evidence type="ECO:0000313" key="4">
    <source>
        <dbReference type="EMBL" id="NYA71779.1"/>
    </source>
</evidence>
<evidence type="ECO:0000256" key="2">
    <source>
        <dbReference type="SAM" id="SignalP"/>
    </source>
</evidence>
<accession>A0A7Y9C6U0</accession>
<keyword evidence="5" id="KW-1185">Reference proteome</keyword>
<sequence length="804" mass="88710">MQKIFTFLLSIGCLALASAQLEPVTSFTTGGGDYVNPPISPQSQYSHSQTIYHKDRLDFIGTINTISYFTIFSGSSLQNSGQWIVRIGYTDKDEFTDGEPFIPDSETTEVFNVGTMTYSGTELKLTLAQPFYYNREHNLVIDVREIQPGSTSSALTGFLGSEFLFEPPKVTAMNFSGGNAGPGIWENSLARIKFGGDLQKCPTIYAGNVNNVETTTATAYWPNPNNVVAFEYSAAPEGQPIPTTYVTTMATTVQLTELLPGTHYKFYRRSQCDFGGDFSSYPFATKPLPLTVPTHITFEGQSDYNYRMDHEWLGFIKLSNMAGNNSQTGVRLAGYAFTDPNPWQEFGSDDWWQYNDDYLSSLLFQVDLTAFIGNPVFKFDLRQNSGSLVRVLVNGVAQPFVFAPEAESGNPFHTVAIDLSDYVGLLFDVEIQHIGHTASTSDGFETPDDAAFIDNIKLEQSCDVPSGFTILATQSSLSLEWDSEAAEFEVAIVPHDGNAPFSGMVISTKNHQFDNLPQSTAYDIFVRSNCDGNRSGWIKVHATTLPEPITAPYYQNQNVISSAKAAPQFNKSSDIFYNTVPSSLSLFTKQTGLPWIGGDAPTEEQAWNANRAYVSAMKYRIDATQLATVAFKADIKQQYYYQSPLTNWFRVLVNGQQFGPSRHANVSTNDPFSILTLDLTPYAGQIIDVTLESCSKYTTYVNGGHMNLTRLRSIQVQGTPLLDVADEQKKTFSVFPNPTQGLVSILASKELSHVEVLDISGKKIRDFEVSGMMADLDISGLQSGTYLVKVTANGTSETVKVIKQ</sequence>
<dbReference type="NCBIfam" id="TIGR04183">
    <property type="entry name" value="Por_Secre_tail"/>
    <property type="match status" value="1"/>
</dbReference>
<dbReference type="EMBL" id="JACBJI010000005">
    <property type="protein sequence ID" value="NYA71779.1"/>
    <property type="molecule type" value="Genomic_DNA"/>
</dbReference>
<dbReference type="Proteomes" id="UP000535020">
    <property type="component" value="Unassembled WGS sequence"/>
</dbReference>
<evidence type="ECO:0000313" key="5">
    <source>
        <dbReference type="Proteomes" id="UP000535020"/>
    </source>
</evidence>
<proteinExistence type="predicted"/>
<comment type="caution">
    <text evidence="4">The sequence shown here is derived from an EMBL/GenBank/DDBJ whole genome shotgun (WGS) entry which is preliminary data.</text>
</comment>
<feature type="chain" id="PRO_5030865840" evidence="2">
    <location>
        <begin position="20"/>
        <end position="804"/>
    </location>
</feature>
<organism evidence="4 5">
    <name type="scientific">Flavobacterium agri</name>
    <dbReference type="NCBI Taxonomy" id="2743471"/>
    <lineage>
        <taxon>Bacteria</taxon>
        <taxon>Pseudomonadati</taxon>
        <taxon>Bacteroidota</taxon>
        <taxon>Flavobacteriia</taxon>
        <taxon>Flavobacteriales</taxon>
        <taxon>Flavobacteriaceae</taxon>
        <taxon>Flavobacterium</taxon>
    </lineage>
</organism>
<dbReference type="Gene3D" id="2.60.40.10">
    <property type="entry name" value="Immunoglobulins"/>
    <property type="match status" value="2"/>
</dbReference>
<dbReference type="AlphaFoldDB" id="A0A7Y9C6U0"/>
<evidence type="ECO:0000256" key="1">
    <source>
        <dbReference type="ARBA" id="ARBA00022729"/>
    </source>
</evidence>
<reference evidence="4 5" key="1">
    <citation type="submission" date="2020-07" db="EMBL/GenBank/DDBJ databases">
        <authorList>
            <person name="Sun Q."/>
        </authorList>
    </citation>
    <scope>NUCLEOTIDE SEQUENCE [LARGE SCALE GENOMIC DNA]</scope>
    <source>
        <strain evidence="4 5">MAH-1</strain>
    </source>
</reference>
<feature type="domain" description="Secretion system C-terminal sorting" evidence="3">
    <location>
        <begin position="734"/>
        <end position="802"/>
    </location>
</feature>
<dbReference type="RefSeq" id="WP_176006589.1">
    <property type="nucleotide sequence ID" value="NZ_JABWMI010000014.1"/>
</dbReference>
<keyword evidence="1 2" id="KW-0732">Signal</keyword>
<dbReference type="SUPFAM" id="SSF49265">
    <property type="entry name" value="Fibronectin type III"/>
    <property type="match status" value="1"/>
</dbReference>
<name>A0A7Y9C6U0_9FLAO</name>
<dbReference type="InterPro" id="IPR026444">
    <property type="entry name" value="Secre_tail"/>
</dbReference>